<name>A0A067PWG5_9AGAM</name>
<evidence type="ECO:0000313" key="2">
    <source>
        <dbReference type="Proteomes" id="UP000027265"/>
    </source>
</evidence>
<accession>A0A067PWG5</accession>
<dbReference type="Proteomes" id="UP000027265">
    <property type="component" value="Unassembled WGS sequence"/>
</dbReference>
<dbReference type="EMBL" id="KL197724">
    <property type="protein sequence ID" value="KDQ55617.1"/>
    <property type="molecule type" value="Genomic_DNA"/>
</dbReference>
<dbReference type="AlphaFoldDB" id="A0A067PWG5"/>
<keyword evidence="2" id="KW-1185">Reference proteome</keyword>
<gene>
    <name evidence="1" type="ORF">JAAARDRAFT_71002</name>
</gene>
<proteinExistence type="predicted"/>
<organism evidence="1 2">
    <name type="scientific">Jaapia argillacea MUCL 33604</name>
    <dbReference type="NCBI Taxonomy" id="933084"/>
    <lineage>
        <taxon>Eukaryota</taxon>
        <taxon>Fungi</taxon>
        <taxon>Dikarya</taxon>
        <taxon>Basidiomycota</taxon>
        <taxon>Agaricomycotina</taxon>
        <taxon>Agaricomycetes</taxon>
        <taxon>Agaricomycetidae</taxon>
        <taxon>Jaapiales</taxon>
        <taxon>Jaapiaceae</taxon>
        <taxon>Jaapia</taxon>
    </lineage>
</organism>
<sequence length="372" mass="42267">MVETLKICFMPWMVADPGTLAQLERSFSRLRRLDTLLLSSALELETTELCTLLSIVTRGLQASPLDATVQPRGLHTLDTFKLPYNLLEDLLISQPSIETWSMRGLNGGGPFCGLARDMLPKLKFLQGNANHVAEIMRTRDIPSARMEMSRVSTEALGKSLALRHNTLTSLTLSRDYIDTFRPWTRTSDVLKLAAESYPNLEELIVYDQYLRSCHAPELENLINIGIVDTSEFFWDAFSKFQELKTFLLCPLSEMNGNNESEDVKDSFWWILWNPEGVELDSSQLASRFMMARPSLRCVGVPENGTSSHSIVIYSRPDTNQLRTTLEKEVTVHRDPLTNDLRLFGEPRSMEVKSLLDTMYADVRGYGRPVDDY</sequence>
<protein>
    <recommendedName>
        <fullName evidence="3">F-box domain-containing protein</fullName>
    </recommendedName>
</protein>
<evidence type="ECO:0000313" key="1">
    <source>
        <dbReference type="EMBL" id="KDQ55617.1"/>
    </source>
</evidence>
<dbReference type="InParanoid" id="A0A067PWG5"/>
<evidence type="ECO:0008006" key="3">
    <source>
        <dbReference type="Google" id="ProtNLM"/>
    </source>
</evidence>
<dbReference type="HOGENOM" id="CLU_744076_0_0_1"/>
<reference evidence="2" key="1">
    <citation type="journal article" date="2014" name="Proc. Natl. Acad. Sci. U.S.A.">
        <title>Extensive sampling of basidiomycete genomes demonstrates inadequacy of the white-rot/brown-rot paradigm for wood decay fungi.</title>
        <authorList>
            <person name="Riley R."/>
            <person name="Salamov A.A."/>
            <person name="Brown D.W."/>
            <person name="Nagy L.G."/>
            <person name="Floudas D."/>
            <person name="Held B.W."/>
            <person name="Levasseur A."/>
            <person name="Lombard V."/>
            <person name="Morin E."/>
            <person name="Otillar R."/>
            <person name="Lindquist E.A."/>
            <person name="Sun H."/>
            <person name="LaButti K.M."/>
            <person name="Schmutz J."/>
            <person name="Jabbour D."/>
            <person name="Luo H."/>
            <person name="Baker S.E."/>
            <person name="Pisabarro A.G."/>
            <person name="Walton J.D."/>
            <person name="Blanchette R.A."/>
            <person name="Henrissat B."/>
            <person name="Martin F."/>
            <person name="Cullen D."/>
            <person name="Hibbett D.S."/>
            <person name="Grigoriev I.V."/>
        </authorList>
    </citation>
    <scope>NUCLEOTIDE SEQUENCE [LARGE SCALE GENOMIC DNA]</scope>
    <source>
        <strain evidence="2">MUCL 33604</strain>
    </source>
</reference>